<reference evidence="5 6" key="1">
    <citation type="submission" date="2016-11" db="EMBL/GenBank/DDBJ databases">
        <authorList>
            <consortium name="Pathogen Informatics"/>
        </authorList>
    </citation>
    <scope>NUCLEOTIDE SEQUENCE [LARGE SCALE GENOMIC DNA]</scope>
    <source>
        <strain evidence="4 6">1168</strain>
        <strain evidence="3 5">911</strain>
    </source>
</reference>
<proteinExistence type="predicted"/>
<dbReference type="Proteomes" id="UP000190366">
    <property type="component" value="Unassembled WGS sequence"/>
</dbReference>
<feature type="chain" id="PRO_5043150784" description="Lipoprotein" evidence="2">
    <location>
        <begin position="29"/>
        <end position="245"/>
    </location>
</feature>
<organism evidence="3 5">
    <name type="scientific">Mycobacteroides abscessus subsp. massiliense</name>
    <dbReference type="NCBI Taxonomy" id="1962118"/>
    <lineage>
        <taxon>Bacteria</taxon>
        <taxon>Bacillati</taxon>
        <taxon>Actinomycetota</taxon>
        <taxon>Actinomycetes</taxon>
        <taxon>Mycobacteriales</taxon>
        <taxon>Mycobacteriaceae</taxon>
        <taxon>Mycobacteroides</taxon>
        <taxon>Mycobacteroides abscessus</taxon>
    </lineage>
</organism>
<evidence type="ECO:0000313" key="3">
    <source>
        <dbReference type="EMBL" id="SKM21134.1"/>
    </source>
</evidence>
<gene>
    <name evidence="3" type="ORF">SAMEA2259716_03057</name>
    <name evidence="4" type="ORF">SAMEA2275630_05169</name>
</gene>
<evidence type="ECO:0000256" key="1">
    <source>
        <dbReference type="SAM" id="MobiDB-lite"/>
    </source>
</evidence>
<evidence type="ECO:0000256" key="2">
    <source>
        <dbReference type="SAM" id="SignalP"/>
    </source>
</evidence>
<dbReference type="EMBL" id="FVQL01000001">
    <property type="protein sequence ID" value="SKZ54776.1"/>
    <property type="molecule type" value="Genomic_DNA"/>
</dbReference>
<protein>
    <recommendedName>
        <fullName evidence="7">Lipoprotein</fullName>
    </recommendedName>
</protein>
<dbReference type="PROSITE" id="PS51257">
    <property type="entry name" value="PROKAR_LIPOPROTEIN"/>
    <property type="match status" value="1"/>
</dbReference>
<feature type="signal peptide" evidence="2">
    <location>
        <begin position="1"/>
        <end position="28"/>
    </location>
</feature>
<evidence type="ECO:0000313" key="4">
    <source>
        <dbReference type="EMBL" id="SKZ54776.1"/>
    </source>
</evidence>
<dbReference type="Proteomes" id="UP000190074">
    <property type="component" value="Unassembled WGS sequence"/>
</dbReference>
<evidence type="ECO:0008006" key="7">
    <source>
        <dbReference type="Google" id="ProtNLM"/>
    </source>
</evidence>
<feature type="compositionally biased region" description="Low complexity" evidence="1">
    <location>
        <begin position="37"/>
        <end position="51"/>
    </location>
</feature>
<evidence type="ECO:0000313" key="6">
    <source>
        <dbReference type="Proteomes" id="UP000190366"/>
    </source>
</evidence>
<keyword evidence="2" id="KW-0732">Signal</keyword>
<feature type="region of interest" description="Disordered" evidence="1">
    <location>
        <begin position="28"/>
        <end position="51"/>
    </location>
</feature>
<accession>A0A1T8V9G7</accession>
<evidence type="ECO:0000313" key="5">
    <source>
        <dbReference type="Proteomes" id="UP000190074"/>
    </source>
</evidence>
<sequence>MRTNKVNATTVLAAGSTALVMTFTSACSHDSTDRQPTESSPSTSIPTASTPEVKLPTAALESLMLARTDYPEGNGKFLVQDKAAIQKDDAERPDPVVTPAICADVVNEDKKNDKLDEARTKYSTETLDADSTVALGTDGSFAKAEEGAKKCPAVTFEMSGITVNATVTFADVPGAAVEAKKLVLVGHATAAGQQVPIQSSILGAFPRGTSVKVSVTRTAEPWTAEDDALALALLNKQIAKVQEAP</sequence>
<dbReference type="EMBL" id="FVGW01000005">
    <property type="protein sequence ID" value="SKM21134.1"/>
    <property type="molecule type" value="Genomic_DNA"/>
</dbReference>
<dbReference type="AlphaFoldDB" id="A0A1T8V9G7"/>
<name>A0A1T8V9G7_9MYCO</name>